<name>N1Q8A9_PSEFD</name>
<proteinExistence type="predicted"/>
<dbReference type="KEGG" id="pfj:MYCFIDRAFT_209987"/>
<gene>
    <name evidence="2" type="ORF">MYCFIDRAFT_209987</name>
</gene>
<dbReference type="AlphaFoldDB" id="N1Q8A9"/>
<dbReference type="RefSeq" id="XP_007921863.1">
    <property type="nucleotide sequence ID" value="XM_007923672.1"/>
</dbReference>
<evidence type="ECO:0000313" key="3">
    <source>
        <dbReference type="Proteomes" id="UP000016932"/>
    </source>
</evidence>
<accession>N1Q8A9</accession>
<dbReference type="VEuPathDB" id="FungiDB:MYCFIDRAFT_209987"/>
<feature type="chain" id="PRO_5004109994" evidence="1">
    <location>
        <begin position="17"/>
        <end position="119"/>
    </location>
</feature>
<dbReference type="GeneID" id="19336951"/>
<protein>
    <submittedName>
        <fullName evidence="2">Uncharacterized protein</fullName>
    </submittedName>
</protein>
<organism evidence="2 3">
    <name type="scientific">Pseudocercospora fijiensis (strain CIRAD86)</name>
    <name type="common">Black leaf streak disease fungus</name>
    <name type="synonym">Mycosphaerella fijiensis</name>
    <dbReference type="NCBI Taxonomy" id="383855"/>
    <lineage>
        <taxon>Eukaryota</taxon>
        <taxon>Fungi</taxon>
        <taxon>Dikarya</taxon>
        <taxon>Ascomycota</taxon>
        <taxon>Pezizomycotina</taxon>
        <taxon>Dothideomycetes</taxon>
        <taxon>Dothideomycetidae</taxon>
        <taxon>Mycosphaerellales</taxon>
        <taxon>Mycosphaerellaceae</taxon>
        <taxon>Pseudocercospora</taxon>
    </lineage>
</organism>
<keyword evidence="1" id="KW-0732">Signal</keyword>
<sequence length="119" mass="13107">MHYAVIFAAVIPTAYAHFVKVYGGIGCTNPQVGVFNFGTNSPGWESRCWSVSPSGISVYVHFDGTEGVPCNVYVYNDNRCGSQVAFFDGETSGRNGCFDDYSWGRKAINSYRVTCRHPI</sequence>
<evidence type="ECO:0000256" key="1">
    <source>
        <dbReference type="SAM" id="SignalP"/>
    </source>
</evidence>
<evidence type="ECO:0000313" key="2">
    <source>
        <dbReference type="EMBL" id="EME89099.1"/>
    </source>
</evidence>
<keyword evidence="3" id="KW-1185">Reference proteome</keyword>
<dbReference type="Proteomes" id="UP000016932">
    <property type="component" value="Unassembled WGS sequence"/>
</dbReference>
<dbReference type="HOGENOM" id="CLU_2134640_0_0_1"/>
<dbReference type="EMBL" id="KB446555">
    <property type="protein sequence ID" value="EME89099.1"/>
    <property type="molecule type" value="Genomic_DNA"/>
</dbReference>
<reference evidence="2 3" key="1">
    <citation type="journal article" date="2012" name="PLoS Pathog.">
        <title>Diverse lifestyles and strategies of plant pathogenesis encoded in the genomes of eighteen Dothideomycetes fungi.</title>
        <authorList>
            <person name="Ohm R.A."/>
            <person name="Feau N."/>
            <person name="Henrissat B."/>
            <person name="Schoch C.L."/>
            <person name="Horwitz B.A."/>
            <person name="Barry K.W."/>
            <person name="Condon B.J."/>
            <person name="Copeland A.C."/>
            <person name="Dhillon B."/>
            <person name="Glaser F."/>
            <person name="Hesse C.N."/>
            <person name="Kosti I."/>
            <person name="LaButti K."/>
            <person name="Lindquist E.A."/>
            <person name="Lucas S."/>
            <person name="Salamov A.A."/>
            <person name="Bradshaw R.E."/>
            <person name="Ciuffetti L."/>
            <person name="Hamelin R.C."/>
            <person name="Kema G.H.J."/>
            <person name="Lawrence C."/>
            <person name="Scott J.A."/>
            <person name="Spatafora J.W."/>
            <person name="Turgeon B.G."/>
            <person name="de Wit P.J.G.M."/>
            <person name="Zhong S."/>
            <person name="Goodwin S.B."/>
            <person name="Grigoriev I.V."/>
        </authorList>
    </citation>
    <scope>NUCLEOTIDE SEQUENCE [LARGE SCALE GENOMIC DNA]</scope>
    <source>
        <strain evidence="2 3">CIRAD86</strain>
    </source>
</reference>
<feature type="signal peptide" evidence="1">
    <location>
        <begin position="1"/>
        <end position="16"/>
    </location>
</feature>